<reference evidence="9 10" key="1">
    <citation type="submission" date="2018-05" db="EMBL/GenBank/DDBJ databases">
        <title>Genomic analysis of Gracilibacillus dipsosauri DD1 reveals novel features of a salt-tolerant amylase.</title>
        <authorList>
            <person name="Deutch C.E."/>
            <person name="Yang S."/>
        </authorList>
    </citation>
    <scope>NUCLEOTIDE SEQUENCE [LARGE SCALE GENOMIC DNA]</scope>
    <source>
        <strain evidence="9 10">DD1</strain>
    </source>
</reference>
<protein>
    <recommendedName>
        <fullName evidence="3 6">Flagellar basal-body rod protein FlgC</fullName>
    </recommendedName>
</protein>
<keyword evidence="9" id="KW-0969">Cilium</keyword>
<keyword evidence="10" id="KW-1185">Reference proteome</keyword>
<comment type="subcellular location">
    <subcellularLocation>
        <location evidence="1 6">Bacterial flagellum basal body</location>
    </subcellularLocation>
</comment>
<dbReference type="PANTHER" id="PTHR30435">
    <property type="entry name" value="FLAGELLAR PROTEIN"/>
    <property type="match status" value="1"/>
</dbReference>
<dbReference type="RefSeq" id="WP_109984440.1">
    <property type="nucleotide sequence ID" value="NZ_JAJUIE010000001.1"/>
</dbReference>
<dbReference type="GO" id="GO:0030694">
    <property type="term" value="C:bacterial-type flagellum basal body, rod"/>
    <property type="evidence" value="ECO:0007669"/>
    <property type="project" value="UniProtKB-UniRule"/>
</dbReference>
<evidence type="ECO:0000313" key="9">
    <source>
        <dbReference type="EMBL" id="PWU68876.1"/>
    </source>
</evidence>
<evidence type="ECO:0000256" key="5">
    <source>
        <dbReference type="ARBA" id="ARBA00025933"/>
    </source>
</evidence>
<keyword evidence="4 6" id="KW-0975">Bacterial flagellum</keyword>
<dbReference type="GO" id="GO:0071978">
    <property type="term" value="P:bacterial-type flagellum-dependent swarming motility"/>
    <property type="evidence" value="ECO:0007669"/>
    <property type="project" value="TreeGrafter"/>
</dbReference>
<evidence type="ECO:0000259" key="8">
    <source>
        <dbReference type="Pfam" id="PF06429"/>
    </source>
</evidence>
<keyword evidence="9" id="KW-0282">Flagellum</keyword>
<comment type="subunit">
    <text evidence="5 6">The basal body constitutes a major portion of the flagellar organelle and consists of four rings (L,P,S, and M) mounted on a central rod. The rod consists of about 26 subunits of FlgG in the distal portion, and FlgB, FlgC and FlgF are thought to build up the proximal portion of the rod with about 6 subunits each.</text>
</comment>
<keyword evidence="9" id="KW-0966">Cell projection</keyword>
<dbReference type="InterPro" id="IPR006299">
    <property type="entry name" value="FlgC"/>
</dbReference>
<comment type="similarity">
    <text evidence="2">Belongs to the flagella basal body rod proteins family.</text>
</comment>
<evidence type="ECO:0000259" key="7">
    <source>
        <dbReference type="Pfam" id="PF00460"/>
    </source>
</evidence>
<gene>
    <name evidence="9" type="primary">flgC</name>
    <name evidence="9" type="ORF">DLJ74_10700</name>
</gene>
<dbReference type="EMBL" id="QGTD01000008">
    <property type="protein sequence ID" value="PWU68876.1"/>
    <property type="molecule type" value="Genomic_DNA"/>
</dbReference>
<dbReference type="Pfam" id="PF00460">
    <property type="entry name" value="Flg_bb_rod"/>
    <property type="match status" value="1"/>
</dbReference>
<dbReference type="PROSITE" id="PS00588">
    <property type="entry name" value="FLAGELLA_BB_ROD"/>
    <property type="match status" value="1"/>
</dbReference>
<accession>A0A317L063</accession>
<evidence type="ECO:0000256" key="3">
    <source>
        <dbReference type="ARBA" id="ARBA00017941"/>
    </source>
</evidence>
<dbReference type="InterPro" id="IPR001444">
    <property type="entry name" value="Flag_bb_rod_N"/>
</dbReference>
<dbReference type="PANTHER" id="PTHR30435:SF2">
    <property type="entry name" value="FLAGELLAR BASAL-BODY ROD PROTEIN FLGC"/>
    <property type="match status" value="1"/>
</dbReference>
<dbReference type="Pfam" id="PF06429">
    <property type="entry name" value="Flg_bbr_C"/>
    <property type="match status" value="1"/>
</dbReference>
<evidence type="ECO:0000313" key="10">
    <source>
        <dbReference type="Proteomes" id="UP000245624"/>
    </source>
</evidence>
<evidence type="ECO:0000256" key="4">
    <source>
        <dbReference type="ARBA" id="ARBA00023143"/>
    </source>
</evidence>
<dbReference type="NCBIfam" id="TIGR01395">
    <property type="entry name" value="FlgC"/>
    <property type="match status" value="1"/>
</dbReference>
<dbReference type="OrthoDB" id="9794148at2"/>
<proteinExistence type="inferred from homology"/>
<evidence type="ECO:0000256" key="2">
    <source>
        <dbReference type="ARBA" id="ARBA00009677"/>
    </source>
</evidence>
<name>A0A317L063_9BACI</name>
<sequence>MSIFHSINTSGSGLTAQRLRMDVISSNIANMDTTRATVNENGEYEPYQRKMTVFQQRGEGFSTLLQSARNSQSTRGSGVRVTEITEDETEPFKLVYNPNHPDANEEGYVEMPNVDPLKEMVDMMSATRSYEANVTALNASKTMLMKALEIGR</sequence>
<dbReference type="AlphaFoldDB" id="A0A317L063"/>
<evidence type="ECO:0000256" key="6">
    <source>
        <dbReference type="RuleBase" id="RU362062"/>
    </source>
</evidence>
<evidence type="ECO:0000256" key="1">
    <source>
        <dbReference type="ARBA" id="ARBA00004117"/>
    </source>
</evidence>
<dbReference type="Proteomes" id="UP000245624">
    <property type="component" value="Unassembled WGS sequence"/>
</dbReference>
<organism evidence="9 10">
    <name type="scientific">Gracilibacillus dipsosauri</name>
    <dbReference type="NCBI Taxonomy" id="178340"/>
    <lineage>
        <taxon>Bacteria</taxon>
        <taxon>Bacillati</taxon>
        <taxon>Bacillota</taxon>
        <taxon>Bacilli</taxon>
        <taxon>Bacillales</taxon>
        <taxon>Bacillaceae</taxon>
        <taxon>Gracilibacillus</taxon>
    </lineage>
</organism>
<comment type="caution">
    <text evidence="9">The sequence shown here is derived from an EMBL/GenBank/DDBJ whole genome shotgun (WGS) entry which is preliminary data.</text>
</comment>
<feature type="domain" description="Flagellar basal-body/hook protein C-terminal" evidence="8">
    <location>
        <begin position="106"/>
        <end position="149"/>
    </location>
</feature>
<dbReference type="InterPro" id="IPR010930">
    <property type="entry name" value="Flg_bb/hook_C_dom"/>
</dbReference>
<dbReference type="InterPro" id="IPR019776">
    <property type="entry name" value="Flagellar_basal_body_rod_CS"/>
</dbReference>
<feature type="domain" description="Flagellar basal body rod protein N-terminal" evidence="7">
    <location>
        <begin position="7"/>
        <end position="37"/>
    </location>
</feature>